<dbReference type="KEGG" id="sro:Sros_3615"/>
<dbReference type="AlphaFoldDB" id="D2AR00"/>
<reference evidence="1 2" key="1">
    <citation type="journal article" date="2010" name="Stand. Genomic Sci.">
        <title>Complete genome sequence of Streptosporangium roseum type strain (NI 9100).</title>
        <authorList>
            <person name="Nolan M."/>
            <person name="Sikorski J."/>
            <person name="Jando M."/>
            <person name="Lucas S."/>
            <person name="Lapidus A."/>
            <person name="Glavina Del Rio T."/>
            <person name="Chen F."/>
            <person name="Tice H."/>
            <person name="Pitluck S."/>
            <person name="Cheng J.F."/>
            <person name="Chertkov O."/>
            <person name="Sims D."/>
            <person name="Meincke L."/>
            <person name="Brettin T."/>
            <person name="Han C."/>
            <person name="Detter J.C."/>
            <person name="Bruce D."/>
            <person name="Goodwin L."/>
            <person name="Land M."/>
            <person name="Hauser L."/>
            <person name="Chang Y.J."/>
            <person name="Jeffries C.D."/>
            <person name="Ivanova N."/>
            <person name="Mavromatis K."/>
            <person name="Mikhailova N."/>
            <person name="Chen A."/>
            <person name="Palaniappan K."/>
            <person name="Chain P."/>
            <person name="Rohde M."/>
            <person name="Goker M."/>
            <person name="Bristow J."/>
            <person name="Eisen J.A."/>
            <person name="Markowitz V."/>
            <person name="Hugenholtz P."/>
            <person name="Kyrpides N.C."/>
            <person name="Klenk H.P."/>
        </authorList>
    </citation>
    <scope>NUCLEOTIDE SEQUENCE [LARGE SCALE GENOMIC DNA]</scope>
    <source>
        <strain evidence="2">ATCC 12428 / DSM 43021 / JCM 3005 / NI 9100</strain>
    </source>
</reference>
<organism evidence="1 2">
    <name type="scientific">Streptosporangium roseum (strain ATCC 12428 / DSM 43021 / JCM 3005 / KCTC 9067 / NCIMB 10171 / NRRL 2505 / NI 9100)</name>
    <dbReference type="NCBI Taxonomy" id="479432"/>
    <lineage>
        <taxon>Bacteria</taxon>
        <taxon>Bacillati</taxon>
        <taxon>Actinomycetota</taxon>
        <taxon>Actinomycetes</taxon>
        <taxon>Streptosporangiales</taxon>
        <taxon>Streptosporangiaceae</taxon>
        <taxon>Streptosporangium</taxon>
    </lineage>
</organism>
<keyword evidence="2" id="KW-1185">Reference proteome</keyword>
<dbReference type="RefSeq" id="WP_012890290.1">
    <property type="nucleotide sequence ID" value="NC_013595.1"/>
</dbReference>
<dbReference type="HOGENOM" id="CLU_1937010_0_0_11"/>
<name>D2AR00_STRRD</name>
<evidence type="ECO:0000313" key="1">
    <source>
        <dbReference type="EMBL" id="ACZ86547.1"/>
    </source>
</evidence>
<dbReference type="Proteomes" id="UP000002029">
    <property type="component" value="Chromosome"/>
</dbReference>
<gene>
    <name evidence="1" type="ordered locus">Sros_3615</name>
</gene>
<sequence>MVRWTSTRADLPRVRVWIGPYKNLHGVVEPTIQFNDSFENDGQGKDALIGELASKGSRDILAECLANREEEGFYDADCFDDEEDIGALRTCGEPHPTIPLGDYGYCTLPLHHAHHVHQNVRGAQWTRSGS</sequence>
<evidence type="ECO:0000313" key="2">
    <source>
        <dbReference type="Proteomes" id="UP000002029"/>
    </source>
</evidence>
<dbReference type="EMBL" id="CP001814">
    <property type="protein sequence ID" value="ACZ86547.1"/>
    <property type="molecule type" value="Genomic_DNA"/>
</dbReference>
<protein>
    <submittedName>
        <fullName evidence="1">Uncharacterized protein</fullName>
    </submittedName>
</protein>
<proteinExistence type="predicted"/>
<accession>D2AR00</accession>